<evidence type="ECO:0000313" key="2">
    <source>
        <dbReference type="Proteomes" id="UP000431264"/>
    </source>
</evidence>
<dbReference type="EMBL" id="WQLW01000009">
    <property type="protein sequence ID" value="MVO09974.1"/>
    <property type="molecule type" value="Genomic_DNA"/>
</dbReference>
<protein>
    <submittedName>
        <fullName evidence="1">Uncharacterized protein</fullName>
    </submittedName>
</protein>
<dbReference type="OrthoDB" id="1075024at2"/>
<sequence>MKKLFYTSFLLLTSIYSFSQSKIDKLRDATLMEGKKLYESEMASWYGTDIFMENYPTRESMGGYFSYSDKEVTKCIFFSKDEKPKVIGTITFDKTFAVKNANLDLVERGFTSLEQDLYTLRKNALVAINSDTIFKYYPDTNFNLVPLISNGEKKVYVLTGSTKNGVVIFGNDYLLIFDKKGTFKKTTKLHAGMIRLEYENFNGDANSKTTAAMHTHLPEYLEIMTATDICTTMLYEKFTDWESNIVISKKYVSLWDCKSDQFVVMTMEAWEKMLSNQSEE</sequence>
<dbReference type="AlphaFoldDB" id="A0A6I4ISY0"/>
<gene>
    <name evidence="1" type="ORF">GOQ30_12455</name>
</gene>
<dbReference type="Proteomes" id="UP000431264">
    <property type="component" value="Unassembled WGS sequence"/>
</dbReference>
<reference evidence="2" key="1">
    <citation type="submission" date="2019-05" db="EMBL/GenBank/DDBJ databases">
        <title>Flavobacterium profundi sp. nov., isolated from a deep-sea seamount.</title>
        <authorList>
            <person name="Zhang D.-C."/>
        </authorList>
    </citation>
    <scope>NUCLEOTIDE SEQUENCE [LARGE SCALE GENOMIC DNA]</scope>
    <source>
        <strain evidence="2">TP390</strain>
    </source>
</reference>
<evidence type="ECO:0000313" key="1">
    <source>
        <dbReference type="EMBL" id="MVO09974.1"/>
    </source>
</evidence>
<accession>A0A6I4ISY0</accession>
<name>A0A6I4ISY0_9FLAO</name>
<dbReference type="RefSeq" id="WP_140998342.1">
    <property type="nucleotide sequence ID" value="NZ_VDCZ01000009.1"/>
</dbReference>
<proteinExistence type="predicted"/>
<organism evidence="1 2">
    <name type="scientific">Flavobacterium profundi</name>
    <dbReference type="NCBI Taxonomy" id="1774945"/>
    <lineage>
        <taxon>Bacteria</taxon>
        <taxon>Pseudomonadati</taxon>
        <taxon>Bacteroidota</taxon>
        <taxon>Flavobacteriia</taxon>
        <taxon>Flavobacteriales</taxon>
        <taxon>Flavobacteriaceae</taxon>
        <taxon>Flavobacterium</taxon>
    </lineage>
</organism>
<comment type="caution">
    <text evidence="1">The sequence shown here is derived from an EMBL/GenBank/DDBJ whole genome shotgun (WGS) entry which is preliminary data.</text>
</comment>
<keyword evidence="2" id="KW-1185">Reference proteome</keyword>